<proteinExistence type="predicted"/>
<comment type="caution">
    <text evidence="2">The sequence shown here is derived from an EMBL/GenBank/DDBJ whole genome shotgun (WGS) entry which is preliminary data.</text>
</comment>
<dbReference type="Pfam" id="PF13532">
    <property type="entry name" value="2OG-FeII_Oxy_2"/>
    <property type="match status" value="1"/>
</dbReference>
<dbReference type="InterPro" id="IPR037151">
    <property type="entry name" value="AlkB-like_sf"/>
</dbReference>
<protein>
    <submittedName>
        <fullName evidence="2">Alpha-ketoglutarate-dependent dioxygenase AlkB</fullName>
    </submittedName>
</protein>
<gene>
    <name evidence="2" type="ORF">IM725_02765</name>
</gene>
<evidence type="ECO:0000259" key="1">
    <source>
        <dbReference type="PROSITE" id="PS51471"/>
    </source>
</evidence>
<dbReference type="Gene3D" id="2.60.120.590">
    <property type="entry name" value="Alpha-ketoglutarate-dependent dioxygenase AlkB-like"/>
    <property type="match status" value="1"/>
</dbReference>
<sequence>MPGHPPAPQGTALPAGTGPAQAELFGSEAAALPEGLRYQADFLDPQDEAHWIAFAQSLPLEAMAYKGYTARRRVASFGGRYDFDAQRLDDAPPLPAALLPLRDRAAAWLGVTPQGLAHALVAEYAPGTPLGWHRDVPDFEDVVGISLLGEAVMRFRRWPAHAPRARDVLHLPLAPRSIYLLRGPSRWDWQHSVAPTPALRYSITFRTRRLRR</sequence>
<dbReference type="EMBL" id="JADDOJ010000006">
    <property type="protein sequence ID" value="MBE7939493.1"/>
    <property type="molecule type" value="Genomic_DNA"/>
</dbReference>
<evidence type="ECO:0000313" key="3">
    <source>
        <dbReference type="Proteomes" id="UP000715965"/>
    </source>
</evidence>
<dbReference type="PANTHER" id="PTHR12463:SF1">
    <property type="entry name" value="2-OXOGLUTARATE AND FE-DEPENDENT OXYGENASE FAMILY PROTEIN"/>
    <property type="match status" value="1"/>
</dbReference>
<feature type="domain" description="Fe2OG dioxygenase" evidence="1">
    <location>
        <begin position="115"/>
        <end position="209"/>
    </location>
</feature>
<organism evidence="2 3">
    <name type="scientific">Ramlibacter aquaticus</name>
    <dbReference type="NCBI Taxonomy" id="2780094"/>
    <lineage>
        <taxon>Bacteria</taxon>
        <taxon>Pseudomonadati</taxon>
        <taxon>Pseudomonadota</taxon>
        <taxon>Betaproteobacteria</taxon>
        <taxon>Burkholderiales</taxon>
        <taxon>Comamonadaceae</taxon>
        <taxon>Ramlibacter</taxon>
    </lineage>
</organism>
<keyword evidence="2" id="KW-0560">Oxidoreductase</keyword>
<dbReference type="PANTHER" id="PTHR12463">
    <property type="entry name" value="OXYGENASE-RELATED"/>
    <property type="match status" value="1"/>
</dbReference>
<dbReference type="InterPro" id="IPR005123">
    <property type="entry name" value="Oxoglu/Fe-dep_dioxygenase_dom"/>
</dbReference>
<dbReference type="SUPFAM" id="SSF51197">
    <property type="entry name" value="Clavaminate synthase-like"/>
    <property type="match status" value="1"/>
</dbReference>
<keyword evidence="3" id="KW-1185">Reference proteome</keyword>
<dbReference type="RefSeq" id="WP_193779044.1">
    <property type="nucleotide sequence ID" value="NZ_JADDOJ010000006.1"/>
</dbReference>
<dbReference type="PROSITE" id="PS51471">
    <property type="entry name" value="FE2OG_OXY"/>
    <property type="match status" value="1"/>
</dbReference>
<reference evidence="2 3" key="1">
    <citation type="submission" date="2020-10" db="EMBL/GenBank/DDBJ databases">
        <title>Draft genome of Ramlibacter aquaticus LMG 30558.</title>
        <authorList>
            <person name="Props R."/>
        </authorList>
    </citation>
    <scope>NUCLEOTIDE SEQUENCE [LARGE SCALE GENOMIC DNA]</scope>
    <source>
        <strain evidence="2 3">LMG 30558</strain>
    </source>
</reference>
<name>A0ABR9SAW4_9BURK</name>
<keyword evidence="2" id="KW-0223">Dioxygenase</keyword>
<accession>A0ABR9SAW4</accession>
<dbReference type="InterPro" id="IPR027450">
    <property type="entry name" value="AlkB-like"/>
</dbReference>
<dbReference type="InterPro" id="IPR032857">
    <property type="entry name" value="ALKBH4"/>
</dbReference>
<dbReference type="GO" id="GO:0051213">
    <property type="term" value="F:dioxygenase activity"/>
    <property type="evidence" value="ECO:0007669"/>
    <property type="project" value="UniProtKB-KW"/>
</dbReference>
<evidence type="ECO:0000313" key="2">
    <source>
        <dbReference type="EMBL" id="MBE7939493.1"/>
    </source>
</evidence>
<dbReference type="Proteomes" id="UP000715965">
    <property type="component" value="Unassembled WGS sequence"/>
</dbReference>